<dbReference type="EMBL" id="METM01000020">
    <property type="protein sequence ID" value="OGB89858.1"/>
    <property type="molecule type" value="Genomic_DNA"/>
</dbReference>
<dbReference type="GO" id="GO:0030246">
    <property type="term" value="F:carbohydrate binding"/>
    <property type="evidence" value="ECO:0007669"/>
    <property type="project" value="InterPro"/>
</dbReference>
<proteinExistence type="predicted"/>
<dbReference type="AlphaFoldDB" id="A0A1F4Q1N9"/>
<evidence type="ECO:0000313" key="1">
    <source>
        <dbReference type="EMBL" id="OGB89858.1"/>
    </source>
</evidence>
<sequence>MPAGCGDITDGVGGIVISPSPAIIGVNQTQFFTALGRDASGKLIAISPTWSVSGNIGSITSSGLFTAGAVDATGSVIATADSLSGSAAVTVTTTGWLGGIVSDSNGTLVSGIRVYLKEIPTYGDGTDSAGKYLISYIPPGTYEADIDASAHGNTEAASAEVTIVIGQTTTQNFVLSTPTTTVPPTTTL</sequence>
<accession>A0A1F4Q1N9</accession>
<protein>
    <recommendedName>
        <fullName evidence="3">BIG2 domain-containing protein</fullName>
    </recommendedName>
</protein>
<dbReference type="Proteomes" id="UP000178724">
    <property type="component" value="Unassembled WGS sequence"/>
</dbReference>
<evidence type="ECO:0000313" key="2">
    <source>
        <dbReference type="Proteomes" id="UP000178724"/>
    </source>
</evidence>
<reference evidence="1 2" key="1">
    <citation type="journal article" date="2016" name="Nat. Commun.">
        <title>Thousands of microbial genomes shed light on interconnected biogeochemical processes in an aquifer system.</title>
        <authorList>
            <person name="Anantharaman K."/>
            <person name="Brown C.T."/>
            <person name="Hug L.A."/>
            <person name="Sharon I."/>
            <person name="Castelle C.J."/>
            <person name="Probst A.J."/>
            <person name="Thomas B.C."/>
            <person name="Singh A."/>
            <person name="Wilkins M.J."/>
            <person name="Karaoz U."/>
            <person name="Brodie E.L."/>
            <person name="Williams K.H."/>
            <person name="Hubbard S.S."/>
            <person name="Banfield J.F."/>
        </authorList>
    </citation>
    <scope>NUCLEOTIDE SEQUENCE [LARGE SCALE GENOMIC DNA]</scope>
</reference>
<dbReference type="Gene3D" id="2.60.40.1080">
    <property type="match status" value="1"/>
</dbReference>
<dbReference type="SUPFAM" id="SSF49452">
    <property type="entry name" value="Starch-binding domain-like"/>
    <property type="match status" value="1"/>
</dbReference>
<name>A0A1F4Q1N9_UNCSA</name>
<gene>
    <name evidence="1" type="ORF">A2625_05355</name>
</gene>
<dbReference type="InterPro" id="IPR013784">
    <property type="entry name" value="Carb-bd-like_fold"/>
</dbReference>
<organism evidence="1 2">
    <name type="scientific">candidate division WOR-1 bacterium RIFCSPHIGHO2_01_FULL_53_15</name>
    <dbReference type="NCBI Taxonomy" id="1802564"/>
    <lineage>
        <taxon>Bacteria</taxon>
        <taxon>Bacillati</taxon>
        <taxon>Saganbacteria</taxon>
    </lineage>
</organism>
<dbReference type="Pfam" id="PF13620">
    <property type="entry name" value="CarboxypepD_reg"/>
    <property type="match status" value="1"/>
</dbReference>
<evidence type="ECO:0008006" key="3">
    <source>
        <dbReference type="Google" id="ProtNLM"/>
    </source>
</evidence>
<dbReference type="Gene3D" id="2.60.40.1120">
    <property type="entry name" value="Carboxypeptidase-like, regulatory domain"/>
    <property type="match status" value="1"/>
</dbReference>
<comment type="caution">
    <text evidence="1">The sequence shown here is derived from an EMBL/GenBank/DDBJ whole genome shotgun (WGS) entry which is preliminary data.</text>
</comment>